<dbReference type="Proteomes" id="UP000237819">
    <property type="component" value="Unassembled WGS sequence"/>
</dbReference>
<dbReference type="Pfam" id="PF00753">
    <property type="entry name" value="Lactamase_B"/>
    <property type="match status" value="1"/>
</dbReference>
<evidence type="ECO:0000256" key="1">
    <source>
        <dbReference type="ARBA" id="ARBA00022801"/>
    </source>
</evidence>
<feature type="compositionally biased region" description="Basic and acidic residues" evidence="2">
    <location>
        <begin position="15"/>
        <end position="31"/>
    </location>
</feature>
<name>A0A2S8GCR5_9BACT</name>
<dbReference type="Pfam" id="PF07521">
    <property type="entry name" value="RMMBL"/>
    <property type="match status" value="1"/>
</dbReference>
<organism evidence="5 6">
    <name type="scientific">Blastopirellula marina</name>
    <dbReference type="NCBI Taxonomy" id="124"/>
    <lineage>
        <taxon>Bacteria</taxon>
        <taxon>Pseudomonadati</taxon>
        <taxon>Planctomycetota</taxon>
        <taxon>Planctomycetia</taxon>
        <taxon>Pirellulales</taxon>
        <taxon>Pirellulaceae</taxon>
        <taxon>Blastopirellula</taxon>
    </lineage>
</organism>
<evidence type="ECO:0000259" key="3">
    <source>
        <dbReference type="SMART" id="SM00849"/>
    </source>
</evidence>
<evidence type="ECO:0000259" key="4">
    <source>
        <dbReference type="SMART" id="SM01027"/>
    </source>
</evidence>
<evidence type="ECO:0000313" key="5">
    <source>
        <dbReference type="EMBL" id="PQO42262.1"/>
    </source>
</evidence>
<dbReference type="Gene3D" id="3.60.15.10">
    <property type="entry name" value="Ribonuclease Z/Hydroxyacylglutathione hydrolase-like"/>
    <property type="match status" value="1"/>
</dbReference>
<reference evidence="5 6" key="1">
    <citation type="submission" date="2018-02" db="EMBL/GenBank/DDBJ databases">
        <title>Comparative genomes isolates from brazilian mangrove.</title>
        <authorList>
            <person name="Araujo J.E."/>
            <person name="Taketani R.G."/>
            <person name="Silva M.C.P."/>
            <person name="Loureco M.V."/>
            <person name="Andreote F.D."/>
        </authorList>
    </citation>
    <scope>NUCLEOTIDE SEQUENCE [LARGE SCALE GENOMIC DNA]</scope>
    <source>
        <strain evidence="5 6">Nap-Phe MGV</strain>
    </source>
</reference>
<dbReference type="AlphaFoldDB" id="A0A2S8GCR5"/>
<dbReference type="PANTHER" id="PTHR11203">
    <property type="entry name" value="CLEAVAGE AND POLYADENYLATION SPECIFICITY FACTOR FAMILY MEMBER"/>
    <property type="match status" value="1"/>
</dbReference>
<dbReference type="PANTHER" id="PTHR11203:SF37">
    <property type="entry name" value="INTEGRATOR COMPLEX SUBUNIT 11"/>
    <property type="match status" value="1"/>
</dbReference>
<dbReference type="GO" id="GO:0004521">
    <property type="term" value="F:RNA endonuclease activity"/>
    <property type="evidence" value="ECO:0007669"/>
    <property type="project" value="TreeGrafter"/>
</dbReference>
<dbReference type="SUPFAM" id="SSF56281">
    <property type="entry name" value="Metallo-hydrolase/oxidoreductase"/>
    <property type="match status" value="1"/>
</dbReference>
<dbReference type="InterPro" id="IPR036866">
    <property type="entry name" value="RibonucZ/Hydroxyglut_hydro"/>
</dbReference>
<feature type="domain" description="Beta-Casp" evidence="4">
    <location>
        <begin position="317"/>
        <end position="441"/>
    </location>
</feature>
<dbReference type="InterPro" id="IPR050698">
    <property type="entry name" value="MBL"/>
</dbReference>
<dbReference type="Gene3D" id="3.40.50.10890">
    <property type="match status" value="1"/>
</dbReference>
<dbReference type="InterPro" id="IPR001279">
    <property type="entry name" value="Metallo-B-lactamas"/>
</dbReference>
<evidence type="ECO:0000313" key="6">
    <source>
        <dbReference type="Proteomes" id="UP000237819"/>
    </source>
</evidence>
<protein>
    <recommendedName>
        <fullName evidence="7">MBL fold metallo-hydrolase</fullName>
    </recommendedName>
</protein>
<evidence type="ECO:0008006" key="7">
    <source>
        <dbReference type="Google" id="ProtNLM"/>
    </source>
</evidence>
<dbReference type="EMBL" id="PUHZ01000025">
    <property type="protein sequence ID" value="PQO42262.1"/>
    <property type="molecule type" value="Genomic_DNA"/>
</dbReference>
<accession>A0A2S8GCR5</accession>
<dbReference type="GO" id="GO:0016787">
    <property type="term" value="F:hydrolase activity"/>
    <property type="evidence" value="ECO:0007669"/>
    <property type="project" value="UniProtKB-KW"/>
</dbReference>
<dbReference type="InterPro" id="IPR011108">
    <property type="entry name" value="RMMBL"/>
</dbReference>
<dbReference type="Pfam" id="PF10996">
    <property type="entry name" value="Beta-Casp"/>
    <property type="match status" value="1"/>
</dbReference>
<sequence>MQVIADQGKQNRSQPKLEFEDSLSKTARQDRSTPIVNDEPFVQIKGNQEPGNQCGSQTVPFLGDAMTRLTFHGAAETVTGSKYLLEADDAKVLIDCGLFQGLKELRLRNWDPLPFHADTIDRVVLTHAHIDHTGYLPRLVKDGYHGPILCTPGTKNLTELLLLDSAENQSRDAEYFNYKGLSKHKPALPLYDPKDARKAIKQLTAVPRETWQKAADPIWVRFHDAGHLLGSNMIEVEIRNQDPPLRLLFSGDVGRYDAPLYHDPHEPPRCDFLICESTYGDRDHPQGDVLDSLEVTMNEAIERGGVILMASFAVGRAQQLIYLLQVLMHAGRIPKLPIYLDSPMAVNATEIFRDFAEDLDLAEGRLNGPESVLNESNVHMVRSSSESKKLNKLKGPAVIIASSGMMTGGRILFHLRQRLPWKQNTILAGGFMAAGTLGRKMQEGHRTVRIHKKDIPVNAHLASVSGLSGHAGQSELLQWVSGLPKPKLVFLTHGEPESASVLSGLMRQRFGFRTIIPRMGESFELEEQA</sequence>
<feature type="region of interest" description="Disordered" evidence="2">
    <location>
        <begin position="1"/>
        <end position="34"/>
    </location>
</feature>
<dbReference type="SMART" id="SM00849">
    <property type="entry name" value="Lactamase_B"/>
    <property type="match status" value="1"/>
</dbReference>
<dbReference type="CDD" id="cd16295">
    <property type="entry name" value="TTHA0252-CPSF-like_MBL-fold"/>
    <property type="match status" value="1"/>
</dbReference>
<evidence type="ECO:0000256" key="2">
    <source>
        <dbReference type="SAM" id="MobiDB-lite"/>
    </source>
</evidence>
<keyword evidence="1" id="KW-0378">Hydrolase</keyword>
<feature type="domain" description="Metallo-beta-lactamase" evidence="3">
    <location>
        <begin position="79"/>
        <end position="293"/>
    </location>
</feature>
<gene>
    <name evidence="5" type="ORF">C5Y93_28385</name>
</gene>
<proteinExistence type="predicted"/>
<comment type="caution">
    <text evidence="5">The sequence shown here is derived from an EMBL/GenBank/DDBJ whole genome shotgun (WGS) entry which is preliminary data.</text>
</comment>
<dbReference type="SMART" id="SM01027">
    <property type="entry name" value="Beta-Casp"/>
    <property type="match status" value="1"/>
</dbReference>
<dbReference type="InterPro" id="IPR022712">
    <property type="entry name" value="Beta_Casp"/>
</dbReference>